<comment type="caution">
    <text evidence="2">The sequence shown here is derived from an EMBL/GenBank/DDBJ whole genome shotgun (WGS) entry which is preliminary data.</text>
</comment>
<dbReference type="AlphaFoldDB" id="A0A7J8PV12"/>
<evidence type="ECO:0000313" key="3">
    <source>
        <dbReference type="Proteomes" id="UP000593578"/>
    </source>
</evidence>
<feature type="non-terminal residue" evidence="2">
    <location>
        <position position="77"/>
    </location>
</feature>
<feature type="transmembrane region" description="Helical" evidence="1">
    <location>
        <begin position="54"/>
        <end position="73"/>
    </location>
</feature>
<keyword evidence="1" id="KW-1133">Transmembrane helix</keyword>
<dbReference type="Proteomes" id="UP000593578">
    <property type="component" value="Unassembled WGS sequence"/>
</dbReference>
<evidence type="ECO:0000256" key="1">
    <source>
        <dbReference type="SAM" id="Phobius"/>
    </source>
</evidence>
<reference evidence="2 3" key="1">
    <citation type="journal article" date="2019" name="Genome Biol. Evol.">
        <title>Insights into the evolution of the New World diploid cottons (Gossypium, subgenus Houzingenia) based on genome sequencing.</title>
        <authorList>
            <person name="Grover C.E."/>
            <person name="Arick M.A. 2nd"/>
            <person name="Thrash A."/>
            <person name="Conover J.L."/>
            <person name="Sanders W.S."/>
            <person name="Peterson D.G."/>
            <person name="Frelichowski J.E."/>
            <person name="Scheffler J.A."/>
            <person name="Scheffler B.E."/>
            <person name="Wendel J.F."/>
        </authorList>
    </citation>
    <scope>NUCLEOTIDE SEQUENCE [LARGE SCALE GENOMIC DNA]</scope>
    <source>
        <strain evidence="2">8</strain>
        <tissue evidence="2">Leaf</tissue>
    </source>
</reference>
<gene>
    <name evidence="2" type="ORF">Gorai_010083</name>
</gene>
<proteinExistence type="predicted"/>
<keyword evidence="1" id="KW-0472">Membrane</keyword>
<dbReference type="EMBL" id="JABEZZ010000008">
    <property type="protein sequence ID" value="MBA0593124.1"/>
    <property type="molecule type" value="Genomic_DNA"/>
</dbReference>
<organism evidence="2 3">
    <name type="scientific">Gossypium raimondii</name>
    <name type="common">Peruvian cotton</name>
    <name type="synonym">Gossypium klotzschianum subsp. raimondii</name>
    <dbReference type="NCBI Taxonomy" id="29730"/>
    <lineage>
        <taxon>Eukaryota</taxon>
        <taxon>Viridiplantae</taxon>
        <taxon>Streptophyta</taxon>
        <taxon>Embryophyta</taxon>
        <taxon>Tracheophyta</taxon>
        <taxon>Spermatophyta</taxon>
        <taxon>Magnoliopsida</taxon>
        <taxon>eudicotyledons</taxon>
        <taxon>Gunneridae</taxon>
        <taxon>Pentapetalae</taxon>
        <taxon>rosids</taxon>
        <taxon>malvids</taxon>
        <taxon>Malvales</taxon>
        <taxon>Malvaceae</taxon>
        <taxon>Malvoideae</taxon>
        <taxon>Gossypium</taxon>
    </lineage>
</organism>
<name>A0A7J8PV12_GOSRA</name>
<sequence>MLSINVSGQHFTKYTRRKHRKVSSRFPTWFRSSVRCFGFTMHCLRKMPFSSLPSTLSAFSFKLFTLLLTFTTAQRKK</sequence>
<accession>A0A7J8PV12</accession>
<evidence type="ECO:0000313" key="2">
    <source>
        <dbReference type="EMBL" id="MBA0593124.1"/>
    </source>
</evidence>
<protein>
    <submittedName>
        <fullName evidence="2">Uncharacterized protein</fullName>
    </submittedName>
</protein>
<keyword evidence="1" id="KW-0812">Transmembrane</keyword>